<feature type="region of interest" description="Disordered" evidence="6">
    <location>
        <begin position="1"/>
        <end position="40"/>
    </location>
</feature>
<dbReference type="PANTHER" id="PTHR32071">
    <property type="entry name" value="TRANSCRIPTIONAL REGULATORY PROTEIN"/>
    <property type="match status" value="1"/>
</dbReference>
<evidence type="ECO:0000256" key="6">
    <source>
        <dbReference type="SAM" id="MobiDB-lite"/>
    </source>
</evidence>
<feature type="compositionally biased region" description="Polar residues" evidence="6">
    <location>
        <begin position="9"/>
        <end position="18"/>
    </location>
</feature>
<evidence type="ECO:0000259" key="7">
    <source>
        <dbReference type="PROSITE" id="PS50045"/>
    </source>
</evidence>
<dbReference type="Pfam" id="PF00158">
    <property type="entry name" value="Sigma54_activat"/>
    <property type="match status" value="1"/>
</dbReference>
<dbReference type="GO" id="GO:0006355">
    <property type="term" value="P:regulation of DNA-templated transcription"/>
    <property type="evidence" value="ECO:0007669"/>
    <property type="project" value="InterPro"/>
</dbReference>
<keyword evidence="1" id="KW-0547">Nucleotide-binding</keyword>
<evidence type="ECO:0000313" key="9">
    <source>
        <dbReference type="Proteomes" id="UP000253250"/>
    </source>
</evidence>
<comment type="caution">
    <text evidence="8">The sequence shown here is derived from an EMBL/GenBank/DDBJ whole genome shotgun (WGS) entry which is preliminary data.</text>
</comment>
<keyword evidence="2" id="KW-0067">ATP-binding</keyword>
<dbReference type="GO" id="GO:0043565">
    <property type="term" value="F:sequence-specific DNA binding"/>
    <property type="evidence" value="ECO:0007669"/>
    <property type="project" value="InterPro"/>
</dbReference>
<dbReference type="InterPro" id="IPR009057">
    <property type="entry name" value="Homeodomain-like_sf"/>
</dbReference>
<dbReference type="InterPro" id="IPR025943">
    <property type="entry name" value="Sigma_54_int_dom_ATP-bd_2"/>
</dbReference>
<dbReference type="Pfam" id="PF02954">
    <property type="entry name" value="HTH_8"/>
    <property type="match status" value="1"/>
</dbReference>
<dbReference type="OrthoDB" id="9804019at2"/>
<dbReference type="Gene3D" id="1.10.10.60">
    <property type="entry name" value="Homeodomain-like"/>
    <property type="match status" value="1"/>
</dbReference>
<dbReference type="Gene3D" id="3.40.50.300">
    <property type="entry name" value="P-loop containing nucleotide triphosphate hydrolases"/>
    <property type="match status" value="1"/>
</dbReference>
<dbReference type="AlphaFoldDB" id="A0A368HEM7"/>
<keyword evidence="3" id="KW-0805">Transcription regulation</keyword>
<sequence length="278" mass="31320">MGGLHHSVLGSSRLTNPADNPPKDREILSRGWGPSHFGHEKGAFTGAHQRKIGRIEAAEGGTLFLDEIGDLSLDLQVNLLRVLQGGTYERVGGTETLRADIRVIAATHVDMEKAVGEKRFREDLYYRLNVLNLDVPPLRSRDGDVVLLARHWFDMFAAERNPQVRGFSRDAFAALSRHHWPGNVRELINRVRRAMVMCERQLIGPEDLGLEHVGPHRDIPVEETLAEARERAEREAICEAVDRSAGNLSRAARSLGISRVTLYRLLDKYQIPHRLPRN</sequence>
<evidence type="ECO:0000256" key="2">
    <source>
        <dbReference type="ARBA" id="ARBA00022840"/>
    </source>
</evidence>
<dbReference type="Proteomes" id="UP000253250">
    <property type="component" value="Unassembled WGS sequence"/>
</dbReference>
<dbReference type="InterPro" id="IPR002197">
    <property type="entry name" value="HTH_Fis"/>
</dbReference>
<gene>
    <name evidence="8" type="ORF">C4900_14265</name>
</gene>
<feature type="domain" description="Sigma-54 factor interaction" evidence="7">
    <location>
        <begin position="37"/>
        <end position="196"/>
    </location>
</feature>
<evidence type="ECO:0000256" key="5">
    <source>
        <dbReference type="ARBA" id="ARBA00023163"/>
    </source>
</evidence>
<accession>A0A368HEM7</accession>
<proteinExistence type="predicted"/>
<dbReference type="PROSITE" id="PS00688">
    <property type="entry name" value="SIGMA54_INTERACT_3"/>
    <property type="match status" value="1"/>
</dbReference>
<dbReference type="CDD" id="cd00009">
    <property type="entry name" value="AAA"/>
    <property type="match status" value="1"/>
</dbReference>
<dbReference type="InterPro" id="IPR025944">
    <property type="entry name" value="Sigma_54_int_dom_CS"/>
</dbReference>
<dbReference type="SUPFAM" id="SSF52540">
    <property type="entry name" value="P-loop containing nucleoside triphosphate hydrolases"/>
    <property type="match status" value="1"/>
</dbReference>
<dbReference type="EMBL" id="PSYR01000002">
    <property type="protein sequence ID" value="RCN56896.1"/>
    <property type="molecule type" value="Genomic_DNA"/>
</dbReference>
<dbReference type="GO" id="GO:0005524">
    <property type="term" value="F:ATP binding"/>
    <property type="evidence" value="ECO:0007669"/>
    <property type="project" value="UniProtKB-KW"/>
</dbReference>
<keyword evidence="5" id="KW-0804">Transcription</keyword>
<organism evidence="8 9">
    <name type="scientific">Acidiferrobacter thiooxydans</name>
    <dbReference type="NCBI Taxonomy" id="163359"/>
    <lineage>
        <taxon>Bacteria</taxon>
        <taxon>Pseudomonadati</taxon>
        <taxon>Pseudomonadota</taxon>
        <taxon>Gammaproteobacteria</taxon>
        <taxon>Acidiferrobacterales</taxon>
        <taxon>Acidiferrobacteraceae</taxon>
        <taxon>Acidiferrobacter</taxon>
    </lineage>
</organism>
<dbReference type="Pfam" id="PF25601">
    <property type="entry name" value="AAA_lid_14"/>
    <property type="match status" value="1"/>
</dbReference>
<dbReference type="PROSITE" id="PS50045">
    <property type="entry name" value="SIGMA54_INTERACT_4"/>
    <property type="match status" value="1"/>
</dbReference>
<dbReference type="PANTHER" id="PTHR32071:SF120">
    <property type="entry name" value="TRANSCRIPTIONAL REGULATOR-RELATED"/>
    <property type="match status" value="1"/>
</dbReference>
<dbReference type="PROSITE" id="PS00676">
    <property type="entry name" value="SIGMA54_INTERACT_2"/>
    <property type="match status" value="1"/>
</dbReference>
<evidence type="ECO:0000256" key="1">
    <source>
        <dbReference type="ARBA" id="ARBA00022741"/>
    </source>
</evidence>
<reference evidence="8 9" key="1">
    <citation type="submission" date="2018-02" db="EMBL/GenBank/DDBJ databases">
        <title>Insights into the biology of acidophilic members of the Acidiferrobacteraceae family derived from comparative genomic analyses.</title>
        <authorList>
            <person name="Issotta F."/>
            <person name="Thyssen C."/>
            <person name="Mena C."/>
            <person name="Moya A."/>
            <person name="Bellenberg S."/>
            <person name="Sproer C."/>
            <person name="Covarrubias P.C."/>
            <person name="Sand W."/>
            <person name="Quatrini R."/>
            <person name="Vera M."/>
        </authorList>
    </citation>
    <scope>NUCLEOTIDE SEQUENCE [LARGE SCALE GENOMIC DNA]</scope>
    <source>
        <strain evidence="9">m-1</strain>
    </source>
</reference>
<dbReference type="Gene3D" id="1.10.8.60">
    <property type="match status" value="1"/>
</dbReference>
<dbReference type="InterPro" id="IPR027417">
    <property type="entry name" value="P-loop_NTPase"/>
</dbReference>
<keyword evidence="9" id="KW-1185">Reference proteome</keyword>
<name>A0A368HEM7_9GAMM</name>
<evidence type="ECO:0000313" key="8">
    <source>
        <dbReference type="EMBL" id="RCN56896.1"/>
    </source>
</evidence>
<keyword evidence="4" id="KW-0238">DNA-binding</keyword>
<protein>
    <recommendedName>
        <fullName evidence="7">Sigma-54 factor interaction domain-containing protein</fullName>
    </recommendedName>
</protein>
<dbReference type="PRINTS" id="PR01590">
    <property type="entry name" value="HTHFIS"/>
</dbReference>
<dbReference type="SUPFAM" id="SSF46689">
    <property type="entry name" value="Homeodomain-like"/>
    <property type="match status" value="1"/>
</dbReference>
<dbReference type="InterPro" id="IPR002078">
    <property type="entry name" value="Sigma_54_int"/>
</dbReference>
<evidence type="ECO:0000256" key="4">
    <source>
        <dbReference type="ARBA" id="ARBA00023125"/>
    </source>
</evidence>
<dbReference type="InterPro" id="IPR058031">
    <property type="entry name" value="AAA_lid_NorR"/>
</dbReference>
<evidence type="ECO:0000256" key="3">
    <source>
        <dbReference type="ARBA" id="ARBA00023015"/>
    </source>
</evidence>